<sequence length="98" mass="11293">MSQRGKGTNTRSTLRPRSRNTNPMQDYDRLPPALRCWLAQAVLPWSAQSALRFWEQSLRASRGDVAEAQRALSRIERKRLSRDVRRVWGEAHPAAAEH</sequence>
<dbReference type="RefSeq" id="WP_137193850.1">
    <property type="nucleotide sequence ID" value="NZ_CP039964.1"/>
</dbReference>
<accession>A0A4V1E0W6</accession>
<dbReference type="EMBL" id="CP039964">
    <property type="protein sequence ID" value="QCO56064.1"/>
    <property type="molecule type" value="Genomic_DNA"/>
</dbReference>
<evidence type="ECO:0000313" key="2">
    <source>
        <dbReference type="EMBL" id="QCO56064.1"/>
    </source>
</evidence>
<keyword evidence="3" id="KW-1185">Reference proteome</keyword>
<feature type="region of interest" description="Disordered" evidence="1">
    <location>
        <begin position="1"/>
        <end position="27"/>
    </location>
</feature>
<feature type="compositionally biased region" description="Polar residues" evidence="1">
    <location>
        <begin position="1"/>
        <end position="24"/>
    </location>
</feature>
<dbReference type="AlphaFoldDB" id="A0A4V1E0W6"/>
<name>A0A4V1E0W6_9RHOB</name>
<evidence type="ECO:0000313" key="3">
    <source>
        <dbReference type="Proteomes" id="UP000298631"/>
    </source>
</evidence>
<evidence type="ECO:0000256" key="1">
    <source>
        <dbReference type="SAM" id="MobiDB-lite"/>
    </source>
</evidence>
<reference evidence="2 3" key="1">
    <citation type="submission" date="2019-05" db="EMBL/GenBank/DDBJ databases">
        <title>Pseudorhodobacter turbinis sp. nov., isolated from the gut of the Korean turban shell.</title>
        <authorList>
            <person name="Jeong Y.-S."/>
            <person name="Kang W.-R."/>
            <person name="Bae J.-W."/>
        </authorList>
    </citation>
    <scope>NUCLEOTIDE SEQUENCE [LARGE SCALE GENOMIC DNA]</scope>
    <source>
        <strain evidence="2 3">S12M18</strain>
    </source>
</reference>
<dbReference type="OrthoDB" id="7658988at2"/>
<organism evidence="2 3">
    <name type="scientific">Pseudorhodobacter turbinis</name>
    <dbReference type="NCBI Taxonomy" id="2500533"/>
    <lineage>
        <taxon>Bacteria</taxon>
        <taxon>Pseudomonadati</taxon>
        <taxon>Pseudomonadota</taxon>
        <taxon>Alphaproteobacteria</taxon>
        <taxon>Rhodobacterales</taxon>
        <taxon>Paracoccaceae</taxon>
        <taxon>Pseudorhodobacter</taxon>
    </lineage>
</organism>
<protein>
    <submittedName>
        <fullName evidence="2">Uncharacterized protein</fullName>
    </submittedName>
</protein>
<dbReference type="Pfam" id="PF20135">
    <property type="entry name" value="DUF6525"/>
    <property type="match status" value="1"/>
</dbReference>
<dbReference type="InterPro" id="IPR045386">
    <property type="entry name" value="DUF6525"/>
</dbReference>
<proteinExistence type="predicted"/>
<gene>
    <name evidence="2" type="ORF">EOK75_10165</name>
</gene>
<dbReference type="KEGG" id="pseb:EOK75_10165"/>
<dbReference type="Proteomes" id="UP000298631">
    <property type="component" value="Chromosome"/>
</dbReference>